<reference evidence="13" key="1">
    <citation type="journal article" date="2019" name="Int. J. Syst. Evol. Microbiol.">
        <title>The Global Catalogue of Microorganisms (GCM) 10K type strain sequencing project: providing services to taxonomists for standard genome sequencing and annotation.</title>
        <authorList>
            <consortium name="The Broad Institute Genomics Platform"/>
            <consortium name="The Broad Institute Genome Sequencing Center for Infectious Disease"/>
            <person name="Wu L."/>
            <person name="Ma J."/>
        </authorList>
    </citation>
    <scope>NUCLEOTIDE SEQUENCE [LARGE SCALE GENOMIC DNA]</scope>
    <source>
        <strain evidence="13">JCM 12774</strain>
    </source>
</reference>
<dbReference type="PANTHER" id="PTHR11601">
    <property type="entry name" value="CYSTEINE DESULFURYLASE FAMILY MEMBER"/>
    <property type="match status" value="1"/>
</dbReference>
<comment type="caution">
    <text evidence="12">The sequence shown here is derived from an EMBL/GenBank/DDBJ whole genome shotgun (WGS) entry which is preliminary data.</text>
</comment>
<evidence type="ECO:0000256" key="3">
    <source>
        <dbReference type="ARBA" id="ARBA00012239"/>
    </source>
</evidence>
<dbReference type="InterPro" id="IPR015422">
    <property type="entry name" value="PyrdxlP-dep_Trfase_small"/>
</dbReference>
<dbReference type="InterPro" id="IPR015421">
    <property type="entry name" value="PyrdxlP-dep_Trfase_major"/>
</dbReference>
<name>A0ABP3HVJ0_9BACL</name>
<evidence type="ECO:0000256" key="8">
    <source>
        <dbReference type="ARBA" id="ARBA00023014"/>
    </source>
</evidence>
<gene>
    <name evidence="12" type="ORF">GCM10008933_11030</name>
</gene>
<dbReference type="PIRSF" id="PIRSF005572">
    <property type="entry name" value="NifS"/>
    <property type="match status" value="1"/>
</dbReference>
<comment type="similarity">
    <text evidence="2">Belongs to the class-V pyridoxal-phosphate-dependent aminotransferase family. NifS/IscS subfamily.</text>
</comment>
<evidence type="ECO:0000256" key="9">
    <source>
        <dbReference type="ARBA" id="ARBA00050776"/>
    </source>
</evidence>
<dbReference type="InterPro" id="IPR020578">
    <property type="entry name" value="Aminotrans_V_PyrdxlP_BS"/>
</dbReference>
<keyword evidence="8" id="KW-0411">Iron-sulfur</keyword>
<dbReference type="Proteomes" id="UP001500340">
    <property type="component" value="Unassembled WGS sequence"/>
</dbReference>
<comment type="cofactor">
    <cofactor evidence="1 10">
        <name>pyridoxal 5'-phosphate</name>
        <dbReference type="ChEBI" id="CHEBI:597326"/>
    </cofactor>
</comment>
<dbReference type="Gene3D" id="3.90.1150.10">
    <property type="entry name" value="Aspartate Aminotransferase, domain 1"/>
    <property type="match status" value="1"/>
</dbReference>
<dbReference type="InterPro" id="IPR000192">
    <property type="entry name" value="Aminotrans_V_dom"/>
</dbReference>
<dbReference type="NCBIfam" id="NF002806">
    <property type="entry name" value="PRK02948.1"/>
    <property type="match status" value="1"/>
</dbReference>
<keyword evidence="4" id="KW-0808">Transferase</keyword>
<evidence type="ECO:0000256" key="2">
    <source>
        <dbReference type="ARBA" id="ARBA00006490"/>
    </source>
</evidence>
<comment type="catalytic activity">
    <reaction evidence="9">
        <text>(sulfur carrier)-H + L-cysteine = (sulfur carrier)-SH + L-alanine</text>
        <dbReference type="Rhea" id="RHEA:43892"/>
        <dbReference type="Rhea" id="RHEA-COMP:14737"/>
        <dbReference type="Rhea" id="RHEA-COMP:14739"/>
        <dbReference type="ChEBI" id="CHEBI:29917"/>
        <dbReference type="ChEBI" id="CHEBI:35235"/>
        <dbReference type="ChEBI" id="CHEBI:57972"/>
        <dbReference type="ChEBI" id="CHEBI:64428"/>
        <dbReference type="EC" id="2.8.1.7"/>
    </reaction>
</comment>
<dbReference type="PROSITE" id="PS00595">
    <property type="entry name" value="AA_TRANSFER_CLASS_5"/>
    <property type="match status" value="1"/>
</dbReference>
<keyword evidence="5" id="KW-0479">Metal-binding</keyword>
<protein>
    <recommendedName>
        <fullName evidence="3">cysteine desulfurase</fullName>
        <ecNumber evidence="3">2.8.1.7</ecNumber>
    </recommendedName>
</protein>
<sequence>MNMNNIYLDHAASTPIHPEVAEVMMKVMTEQYGNASSVHSFGRAAKRLISSARDQVSAVVGCRPDELVFTAGGTESDNLALFGVAAARVERGKHIITTMTEHHAVLHTCQRLEKDGYEVTYLPVDRYGRIYPEQVAEAIRPDTILVSVMYANNEVGTIQPIAEIGQITAERDIAFHVDAVQALGALPIRLSEFPVDLMSFSSHKINGPQGVGALYVGKNIKLEPLQYGGLQERTRRAGTENMAGIAGFAKAAELAKLEIHERTSRDEELRRTLLTELEELVGSSHYHINGHPEHHLAHILNISFPECGTETMLMNLDMEGIAISSGSACTSGSLEPSHVLEAMHLPPNLLQSAVRFSFGLGNTIEEIKITAKKIATILDRIRSRKY</sequence>
<evidence type="ECO:0000256" key="10">
    <source>
        <dbReference type="RuleBase" id="RU004504"/>
    </source>
</evidence>
<dbReference type="EC" id="2.8.1.7" evidence="3"/>
<dbReference type="Gene3D" id="3.40.640.10">
    <property type="entry name" value="Type I PLP-dependent aspartate aminotransferase-like (Major domain)"/>
    <property type="match status" value="1"/>
</dbReference>
<evidence type="ECO:0000256" key="7">
    <source>
        <dbReference type="ARBA" id="ARBA00023004"/>
    </source>
</evidence>
<dbReference type="PANTHER" id="PTHR11601:SF34">
    <property type="entry name" value="CYSTEINE DESULFURASE"/>
    <property type="match status" value="1"/>
</dbReference>
<proteinExistence type="inferred from homology"/>
<keyword evidence="7" id="KW-0408">Iron</keyword>
<dbReference type="InterPro" id="IPR015424">
    <property type="entry name" value="PyrdxlP-dep_Trfase"/>
</dbReference>
<keyword evidence="13" id="KW-1185">Reference proteome</keyword>
<dbReference type="InterPro" id="IPR016454">
    <property type="entry name" value="Cysteine_dSase"/>
</dbReference>
<evidence type="ECO:0000259" key="11">
    <source>
        <dbReference type="Pfam" id="PF00266"/>
    </source>
</evidence>
<feature type="domain" description="Aminotransferase class V" evidence="11">
    <location>
        <begin position="6"/>
        <end position="368"/>
    </location>
</feature>
<evidence type="ECO:0000313" key="13">
    <source>
        <dbReference type="Proteomes" id="UP001500340"/>
    </source>
</evidence>
<evidence type="ECO:0000313" key="12">
    <source>
        <dbReference type="EMBL" id="GAA0381682.1"/>
    </source>
</evidence>
<dbReference type="SUPFAM" id="SSF53383">
    <property type="entry name" value="PLP-dependent transferases"/>
    <property type="match status" value="1"/>
</dbReference>
<organism evidence="12 13">
    <name type="scientific">Paenibacillus motobuensis</name>
    <dbReference type="NCBI Taxonomy" id="295324"/>
    <lineage>
        <taxon>Bacteria</taxon>
        <taxon>Bacillati</taxon>
        <taxon>Bacillota</taxon>
        <taxon>Bacilli</taxon>
        <taxon>Bacillales</taxon>
        <taxon>Paenibacillaceae</taxon>
        <taxon>Paenibacillus</taxon>
    </lineage>
</organism>
<evidence type="ECO:0000256" key="4">
    <source>
        <dbReference type="ARBA" id="ARBA00022679"/>
    </source>
</evidence>
<evidence type="ECO:0000256" key="1">
    <source>
        <dbReference type="ARBA" id="ARBA00001933"/>
    </source>
</evidence>
<accession>A0ABP3HVJ0</accession>
<evidence type="ECO:0000256" key="5">
    <source>
        <dbReference type="ARBA" id="ARBA00022723"/>
    </source>
</evidence>
<evidence type="ECO:0000256" key="6">
    <source>
        <dbReference type="ARBA" id="ARBA00022898"/>
    </source>
</evidence>
<dbReference type="Gene3D" id="1.10.260.50">
    <property type="match status" value="1"/>
</dbReference>
<dbReference type="Pfam" id="PF00266">
    <property type="entry name" value="Aminotran_5"/>
    <property type="match status" value="1"/>
</dbReference>
<keyword evidence="6" id="KW-0663">Pyridoxal phosphate</keyword>
<dbReference type="EMBL" id="BAAACX010000007">
    <property type="protein sequence ID" value="GAA0381682.1"/>
    <property type="molecule type" value="Genomic_DNA"/>
</dbReference>